<feature type="compositionally biased region" description="Pro residues" evidence="9">
    <location>
        <begin position="36"/>
        <end position="50"/>
    </location>
</feature>
<dbReference type="OrthoDB" id="9796690at2"/>
<dbReference type="EMBL" id="SMSJ01000018">
    <property type="protein sequence ID" value="TDH61756.1"/>
    <property type="molecule type" value="Genomic_DNA"/>
</dbReference>
<dbReference type="AlphaFoldDB" id="A0A4R5QFG2"/>
<keyword evidence="2 8" id="KW-1277">Toxin-antitoxin system</keyword>
<feature type="compositionally biased region" description="Basic and acidic residues" evidence="9">
    <location>
        <begin position="52"/>
        <end position="74"/>
    </location>
</feature>
<feature type="compositionally biased region" description="Basic residues" evidence="9">
    <location>
        <begin position="1"/>
        <end position="10"/>
    </location>
</feature>
<sequence length="249" mass="25939">MTGNTRKCRQSRSGAADVVGKPHPGRLHAPAQSATPPRPSLPQQPQPGHPHPGGDRTSRPGRPDPPRGQPPDHRARARGRPARPARRLGAAGRAFPRHGRDPPAAAACRAVTRTLLDTNIVPDLMRNPQGRVPPHIARVGEGAIAPGIVTAAELRTGAARSGSPRIQARVAAILGQLPILPLEAPADAAYGTLRTALDAAGTPIGPNDLLIAAHALALGATLVTANLREFQRVPGLALENWLAPDPATM</sequence>
<feature type="binding site" evidence="8">
    <location>
        <position position="117"/>
    </location>
    <ligand>
        <name>Mg(2+)</name>
        <dbReference type="ChEBI" id="CHEBI:18420"/>
    </ligand>
</feature>
<evidence type="ECO:0000256" key="5">
    <source>
        <dbReference type="ARBA" id="ARBA00022801"/>
    </source>
</evidence>
<dbReference type="EC" id="3.1.-.-" evidence="8"/>
<dbReference type="Gene3D" id="3.40.50.1010">
    <property type="entry name" value="5'-nuclease"/>
    <property type="match status" value="1"/>
</dbReference>
<dbReference type="HAMAP" id="MF_00265">
    <property type="entry name" value="VapC_Nob1"/>
    <property type="match status" value="1"/>
</dbReference>
<keyword evidence="5 8" id="KW-0378">Hydrolase</keyword>
<comment type="similarity">
    <text evidence="7 8">Belongs to the PINc/VapC protein family.</text>
</comment>
<dbReference type="InterPro" id="IPR050556">
    <property type="entry name" value="Type_II_TA_system_RNase"/>
</dbReference>
<evidence type="ECO:0000256" key="7">
    <source>
        <dbReference type="ARBA" id="ARBA00038093"/>
    </source>
</evidence>
<dbReference type="SUPFAM" id="SSF88723">
    <property type="entry name" value="PIN domain-like"/>
    <property type="match status" value="1"/>
</dbReference>
<accession>A0A4R5QFG2</accession>
<keyword evidence="6 8" id="KW-0460">Magnesium</keyword>
<dbReference type="Pfam" id="PF01850">
    <property type="entry name" value="PIN"/>
    <property type="match status" value="1"/>
</dbReference>
<keyword evidence="3 8" id="KW-0540">Nuclease</keyword>
<gene>
    <name evidence="8" type="primary">vapC</name>
    <name evidence="11" type="ORF">E2C06_15680</name>
</gene>
<feature type="compositionally biased region" description="Basic residues" evidence="9">
    <location>
        <begin position="75"/>
        <end position="86"/>
    </location>
</feature>
<dbReference type="PANTHER" id="PTHR33653:SF1">
    <property type="entry name" value="RIBONUCLEASE VAPC2"/>
    <property type="match status" value="1"/>
</dbReference>
<evidence type="ECO:0000256" key="2">
    <source>
        <dbReference type="ARBA" id="ARBA00022649"/>
    </source>
</evidence>
<feature type="region of interest" description="Disordered" evidence="9">
    <location>
        <begin position="1"/>
        <end position="105"/>
    </location>
</feature>
<protein>
    <recommendedName>
        <fullName evidence="8">Ribonuclease VapC</fullName>
        <shortName evidence="8">RNase VapC</shortName>
        <ecNumber evidence="8">3.1.-.-</ecNumber>
    </recommendedName>
    <alternativeName>
        <fullName evidence="8">Toxin VapC</fullName>
    </alternativeName>
</protein>
<evidence type="ECO:0000256" key="8">
    <source>
        <dbReference type="HAMAP-Rule" id="MF_00265"/>
    </source>
</evidence>
<evidence type="ECO:0000256" key="4">
    <source>
        <dbReference type="ARBA" id="ARBA00022723"/>
    </source>
</evidence>
<dbReference type="GO" id="GO:0090729">
    <property type="term" value="F:toxin activity"/>
    <property type="evidence" value="ECO:0007669"/>
    <property type="project" value="UniProtKB-KW"/>
</dbReference>
<feature type="binding site" evidence="8">
    <location>
        <position position="208"/>
    </location>
    <ligand>
        <name>Mg(2+)</name>
        <dbReference type="ChEBI" id="CHEBI:18420"/>
    </ligand>
</feature>
<feature type="domain" description="PIN" evidence="10">
    <location>
        <begin position="115"/>
        <end position="235"/>
    </location>
</feature>
<dbReference type="PANTHER" id="PTHR33653">
    <property type="entry name" value="RIBONUCLEASE VAPC2"/>
    <property type="match status" value="1"/>
</dbReference>
<keyword evidence="4 8" id="KW-0479">Metal-binding</keyword>
<evidence type="ECO:0000256" key="1">
    <source>
        <dbReference type="ARBA" id="ARBA00001946"/>
    </source>
</evidence>
<evidence type="ECO:0000313" key="12">
    <source>
        <dbReference type="Proteomes" id="UP000295096"/>
    </source>
</evidence>
<name>A0A4R5QFG2_9PROT</name>
<dbReference type="GO" id="GO:0004540">
    <property type="term" value="F:RNA nuclease activity"/>
    <property type="evidence" value="ECO:0007669"/>
    <property type="project" value="InterPro"/>
</dbReference>
<organism evidence="11 12">
    <name type="scientific">Dankookia rubra</name>
    <dbReference type="NCBI Taxonomy" id="1442381"/>
    <lineage>
        <taxon>Bacteria</taxon>
        <taxon>Pseudomonadati</taxon>
        <taxon>Pseudomonadota</taxon>
        <taxon>Alphaproteobacteria</taxon>
        <taxon>Acetobacterales</taxon>
        <taxon>Roseomonadaceae</taxon>
        <taxon>Dankookia</taxon>
    </lineage>
</organism>
<evidence type="ECO:0000256" key="6">
    <source>
        <dbReference type="ARBA" id="ARBA00022842"/>
    </source>
</evidence>
<evidence type="ECO:0000313" key="11">
    <source>
        <dbReference type="EMBL" id="TDH61756.1"/>
    </source>
</evidence>
<dbReference type="InterPro" id="IPR022907">
    <property type="entry name" value="VapC_family"/>
</dbReference>
<dbReference type="GO" id="GO:0016787">
    <property type="term" value="F:hydrolase activity"/>
    <property type="evidence" value="ECO:0007669"/>
    <property type="project" value="UniProtKB-KW"/>
</dbReference>
<dbReference type="GO" id="GO:0000287">
    <property type="term" value="F:magnesium ion binding"/>
    <property type="evidence" value="ECO:0007669"/>
    <property type="project" value="UniProtKB-UniRule"/>
</dbReference>
<comment type="caution">
    <text evidence="11">The sequence shown here is derived from an EMBL/GenBank/DDBJ whole genome shotgun (WGS) entry which is preliminary data.</text>
</comment>
<dbReference type="InterPro" id="IPR002716">
    <property type="entry name" value="PIN_dom"/>
</dbReference>
<keyword evidence="8" id="KW-0800">Toxin</keyword>
<evidence type="ECO:0000259" key="10">
    <source>
        <dbReference type="Pfam" id="PF01850"/>
    </source>
</evidence>
<comment type="cofactor">
    <cofactor evidence="1 8">
        <name>Mg(2+)</name>
        <dbReference type="ChEBI" id="CHEBI:18420"/>
    </cofactor>
</comment>
<dbReference type="Proteomes" id="UP000295096">
    <property type="component" value="Unassembled WGS sequence"/>
</dbReference>
<proteinExistence type="inferred from homology"/>
<dbReference type="InterPro" id="IPR029060">
    <property type="entry name" value="PIN-like_dom_sf"/>
</dbReference>
<comment type="function">
    <text evidence="8">Toxic component of a toxin-antitoxin (TA) system. An RNase.</text>
</comment>
<evidence type="ECO:0000256" key="9">
    <source>
        <dbReference type="SAM" id="MobiDB-lite"/>
    </source>
</evidence>
<keyword evidence="12" id="KW-1185">Reference proteome</keyword>
<evidence type="ECO:0000256" key="3">
    <source>
        <dbReference type="ARBA" id="ARBA00022722"/>
    </source>
</evidence>
<reference evidence="11 12" key="1">
    <citation type="journal article" date="2016" name="J. Microbiol.">
        <title>Dankookia rubra gen. nov., sp. nov., an alphaproteobacterium isolated from sediment of a shallow stream.</title>
        <authorList>
            <person name="Kim W.H."/>
            <person name="Kim D.H."/>
            <person name="Kang K."/>
            <person name="Ahn T.Y."/>
        </authorList>
    </citation>
    <scope>NUCLEOTIDE SEQUENCE [LARGE SCALE GENOMIC DNA]</scope>
    <source>
        <strain evidence="11 12">JCM30602</strain>
    </source>
</reference>